<evidence type="ECO:0000256" key="3">
    <source>
        <dbReference type="ARBA" id="ARBA00022692"/>
    </source>
</evidence>
<sequence length="179" mass="18556">MTPPQSDAVGRPHPTASHDLPIDSDIEVADARPPSRPRPVHLRWSYLGVVALGGAVGTAAREALSLVIPAGVFPLGIFVINVTGAFALGVVLETLLHLGGDEGVRRTLRLLIGTGFMGGYTTYSTLAVGVAQTFVGGHAWVGILYGVLTVIVGAAASFAGIAVGGEIQRWRALPGRKSR</sequence>
<evidence type="ECO:0000313" key="13">
    <source>
        <dbReference type="Proteomes" id="UP000320216"/>
    </source>
</evidence>
<evidence type="ECO:0000256" key="6">
    <source>
        <dbReference type="ARBA" id="ARBA00023303"/>
    </source>
</evidence>
<evidence type="ECO:0000256" key="2">
    <source>
        <dbReference type="ARBA" id="ARBA00022475"/>
    </source>
</evidence>
<dbReference type="KEGG" id="huw:FPZ11_05740"/>
<dbReference type="EMBL" id="CP042305">
    <property type="protein sequence ID" value="QDZ14334.1"/>
    <property type="molecule type" value="Genomic_DNA"/>
</dbReference>
<feature type="transmembrane region" description="Helical" evidence="10">
    <location>
        <begin position="42"/>
        <end position="60"/>
    </location>
</feature>
<keyword evidence="10" id="KW-0813">Transport</keyword>
<comment type="catalytic activity">
    <reaction evidence="8">
        <text>fluoride(in) = fluoride(out)</text>
        <dbReference type="Rhea" id="RHEA:76159"/>
        <dbReference type="ChEBI" id="CHEBI:17051"/>
    </reaction>
    <physiologicalReaction direction="left-to-right" evidence="8">
        <dbReference type="Rhea" id="RHEA:76160"/>
    </physiologicalReaction>
</comment>
<evidence type="ECO:0000256" key="8">
    <source>
        <dbReference type="ARBA" id="ARBA00035585"/>
    </source>
</evidence>
<dbReference type="Proteomes" id="UP000320216">
    <property type="component" value="Chromosome"/>
</dbReference>
<feature type="binding site" evidence="10">
    <location>
        <position position="118"/>
    </location>
    <ligand>
        <name>Na(+)</name>
        <dbReference type="ChEBI" id="CHEBI:29101"/>
        <note>structural</note>
    </ligand>
</feature>
<dbReference type="AlphaFoldDB" id="A0A5B8M307"/>
<comment type="function">
    <text evidence="9 10">Fluoride-specific ion channel. Important for reducing fluoride concentration in the cell, thus reducing its toxicity.</text>
</comment>
<evidence type="ECO:0000256" key="11">
    <source>
        <dbReference type="SAM" id="MobiDB-lite"/>
    </source>
</evidence>
<dbReference type="InterPro" id="IPR003691">
    <property type="entry name" value="FluC"/>
</dbReference>
<keyword evidence="4 10" id="KW-1133">Transmembrane helix</keyword>
<dbReference type="GO" id="GO:0062054">
    <property type="term" value="F:fluoride channel activity"/>
    <property type="evidence" value="ECO:0007669"/>
    <property type="project" value="UniProtKB-UniRule"/>
</dbReference>
<keyword evidence="6 10" id="KW-0407">Ion channel</keyword>
<feature type="binding site" evidence="10">
    <location>
        <position position="121"/>
    </location>
    <ligand>
        <name>Na(+)</name>
        <dbReference type="ChEBI" id="CHEBI:29101"/>
        <note>structural</note>
    </ligand>
</feature>
<reference evidence="12 13" key="1">
    <citation type="submission" date="2019-07" db="EMBL/GenBank/DDBJ databases">
        <title>Full genome sequence of Humibacter sp. WJ7-1.</title>
        <authorList>
            <person name="Im W.-T."/>
        </authorList>
    </citation>
    <scope>NUCLEOTIDE SEQUENCE [LARGE SCALE GENOMIC DNA]</scope>
    <source>
        <strain evidence="12 13">WJ7-1</strain>
    </source>
</reference>
<evidence type="ECO:0000256" key="5">
    <source>
        <dbReference type="ARBA" id="ARBA00023136"/>
    </source>
</evidence>
<name>A0A5B8M307_9MICO</name>
<comment type="similarity">
    <text evidence="7 10">Belongs to the fluoride channel Fluc/FEX (TC 1.A.43) family.</text>
</comment>
<evidence type="ECO:0000313" key="12">
    <source>
        <dbReference type="EMBL" id="QDZ14334.1"/>
    </source>
</evidence>
<feature type="transmembrane region" description="Helical" evidence="10">
    <location>
        <begin position="108"/>
        <end position="131"/>
    </location>
</feature>
<evidence type="ECO:0000256" key="4">
    <source>
        <dbReference type="ARBA" id="ARBA00022989"/>
    </source>
</evidence>
<dbReference type="PANTHER" id="PTHR28259">
    <property type="entry name" value="FLUORIDE EXPORT PROTEIN 1-RELATED"/>
    <property type="match status" value="1"/>
</dbReference>
<keyword evidence="2 10" id="KW-1003">Cell membrane</keyword>
<comment type="subcellular location">
    <subcellularLocation>
        <location evidence="1 10">Cell membrane</location>
        <topology evidence="1 10">Multi-pass membrane protein</topology>
    </subcellularLocation>
</comment>
<dbReference type="HAMAP" id="MF_00454">
    <property type="entry name" value="FluC"/>
    <property type="match status" value="1"/>
</dbReference>
<keyword evidence="13" id="KW-1185">Reference proteome</keyword>
<protein>
    <recommendedName>
        <fullName evidence="10">Fluoride-specific ion channel FluC</fullName>
    </recommendedName>
</protein>
<keyword evidence="10" id="KW-0479">Metal-binding</keyword>
<evidence type="ECO:0000256" key="1">
    <source>
        <dbReference type="ARBA" id="ARBA00004651"/>
    </source>
</evidence>
<accession>A0A5B8M307</accession>
<dbReference type="OrthoDB" id="4408652at2"/>
<proteinExistence type="inferred from homology"/>
<dbReference type="GO" id="GO:0046872">
    <property type="term" value="F:metal ion binding"/>
    <property type="evidence" value="ECO:0007669"/>
    <property type="project" value="UniProtKB-KW"/>
</dbReference>
<comment type="activity regulation">
    <text evidence="10">Na(+) is not transported, but it plays an essential structural role and its presence is essential for fluoride channel function.</text>
</comment>
<dbReference type="GO" id="GO:0005886">
    <property type="term" value="C:plasma membrane"/>
    <property type="evidence" value="ECO:0007669"/>
    <property type="project" value="UniProtKB-SubCell"/>
</dbReference>
<feature type="transmembrane region" description="Helical" evidence="10">
    <location>
        <begin position="72"/>
        <end position="96"/>
    </location>
</feature>
<dbReference type="GO" id="GO:0140114">
    <property type="term" value="P:cellular detoxification of fluoride"/>
    <property type="evidence" value="ECO:0007669"/>
    <property type="project" value="UniProtKB-UniRule"/>
</dbReference>
<evidence type="ECO:0000256" key="7">
    <source>
        <dbReference type="ARBA" id="ARBA00035120"/>
    </source>
</evidence>
<feature type="region of interest" description="Disordered" evidence="11">
    <location>
        <begin position="1"/>
        <end position="21"/>
    </location>
</feature>
<feature type="transmembrane region" description="Helical" evidence="10">
    <location>
        <begin position="143"/>
        <end position="167"/>
    </location>
</feature>
<dbReference type="RefSeq" id="WP_146319126.1">
    <property type="nucleotide sequence ID" value="NZ_CP042305.1"/>
</dbReference>
<gene>
    <name evidence="10" type="primary">fluC</name>
    <name evidence="10" type="synonym">crcB</name>
    <name evidence="12" type="ORF">FPZ11_05740</name>
</gene>
<dbReference type="Pfam" id="PF02537">
    <property type="entry name" value="CRCB"/>
    <property type="match status" value="1"/>
</dbReference>
<evidence type="ECO:0000256" key="9">
    <source>
        <dbReference type="ARBA" id="ARBA00049940"/>
    </source>
</evidence>
<evidence type="ECO:0000256" key="10">
    <source>
        <dbReference type="HAMAP-Rule" id="MF_00454"/>
    </source>
</evidence>
<keyword evidence="3 10" id="KW-0812">Transmembrane</keyword>
<keyword evidence="5 10" id="KW-0472">Membrane</keyword>
<keyword evidence="10" id="KW-0915">Sodium</keyword>
<keyword evidence="10" id="KW-0406">Ion transport</keyword>
<dbReference type="PANTHER" id="PTHR28259:SF1">
    <property type="entry name" value="FLUORIDE EXPORT PROTEIN 1-RELATED"/>
    <property type="match status" value="1"/>
</dbReference>
<organism evidence="12 13">
    <name type="scientific">Humibacter ginsenosidimutans</name>
    <dbReference type="NCBI Taxonomy" id="2599293"/>
    <lineage>
        <taxon>Bacteria</taxon>
        <taxon>Bacillati</taxon>
        <taxon>Actinomycetota</taxon>
        <taxon>Actinomycetes</taxon>
        <taxon>Micrococcales</taxon>
        <taxon>Microbacteriaceae</taxon>
        <taxon>Humibacter</taxon>
    </lineage>
</organism>